<dbReference type="EMBL" id="SIHJ01000001">
    <property type="protein sequence ID" value="TWT35504.1"/>
    <property type="molecule type" value="Genomic_DNA"/>
</dbReference>
<accession>A0A5C5VA73</accession>
<name>A0A5C5VA73_9BACT</name>
<comment type="caution">
    <text evidence="3">The sequence shown here is derived from an EMBL/GenBank/DDBJ whole genome shotgun (WGS) entry which is preliminary data.</text>
</comment>
<feature type="compositionally biased region" description="Basic and acidic residues" evidence="1">
    <location>
        <begin position="280"/>
        <end position="296"/>
    </location>
</feature>
<feature type="region of interest" description="Disordered" evidence="1">
    <location>
        <begin position="279"/>
        <end position="344"/>
    </location>
</feature>
<evidence type="ECO:0000256" key="2">
    <source>
        <dbReference type="SAM" id="Phobius"/>
    </source>
</evidence>
<dbReference type="AlphaFoldDB" id="A0A5C5VA73"/>
<sequence>MNTAIRQGRSIDLRRGTTRREWRLWLAIALLTPSVAGAQAGRFTASTPAQTSAGSAANDLRVTVSFDPLQLFGRQPVEVDINAVKPTASDRQITVRFYADRGFDGTPDRYDLAYERDAELPAGAAQLSIEMLVPKLHSWGMVRWQVWVDGRLDPDLSGGAALQSGGAQGPVSILAPGPQQAIGSPTLGRLLAFGSPRGTLNGVIEMSYAPLPSDWRGIESYHAVQLSADELQAQASKNPEGVAALRRWVSLGGQLLIENAGDDFRKLDKVDEFLGPNSRVFDRQLARDQQPEAPPDKEDDEPPVEVTPPPFPDSPAWRWAEVLLPGADDDEDDSNTTDRSGGGRRVRSAMEGWFLERPVGFGMVTVFPEAIEQIPDERSGGGLADRFSTYSDRWLQRAVVSYLAGWDWTQRHGLAPDRGNDEFSNWLVPGVGAAPVDAFRLLVTLFVLLVGPASFFVLRAYHRTQLMALTAPLAAAVFTLCLFAYATFSDGVGLRVRVRSLTLLDQQRGEAVSWSRQSYYAGLAPADGLVFPEGSSVYPIMASWQASAFSDAKPYMREMIVEEDAERYSRGWLSSRQTSQLLALDSRKTNAGLRLGGTDDKPTVTNELGATIDRLFVLDRDANWWSVRGVPNGETLPLNTDDRAGIVAAARRAFLDAAPAFPPGIDGSTHRTSINPFARRRSRNRYGRGGGASLEDGQLERLLIQIEGRSDGLTTPLRPGTYIAITDSTVAAPLGSADARELGSFHVTLGVWGEDSP</sequence>
<dbReference type="OrthoDB" id="269524at2"/>
<keyword evidence="2" id="KW-1133">Transmembrane helix</keyword>
<evidence type="ECO:0000256" key="1">
    <source>
        <dbReference type="SAM" id="MobiDB-lite"/>
    </source>
</evidence>
<keyword evidence="4" id="KW-1185">Reference proteome</keyword>
<evidence type="ECO:0000313" key="4">
    <source>
        <dbReference type="Proteomes" id="UP000316714"/>
    </source>
</evidence>
<protein>
    <submittedName>
        <fullName evidence="3">Uncharacterized protein</fullName>
    </submittedName>
</protein>
<evidence type="ECO:0000313" key="3">
    <source>
        <dbReference type="EMBL" id="TWT35504.1"/>
    </source>
</evidence>
<proteinExistence type="predicted"/>
<keyword evidence="2" id="KW-0472">Membrane</keyword>
<organism evidence="3 4">
    <name type="scientific">Posidoniimonas corsicana</name>
    <dbReference type="NCBI Taxonomy" id="1938618"/>
    <lineage>
        <taxon>Bacteria</taxon>
        <taxon>Pseudomonadati</taxon>
        <taxon>Planctomycetota</taxon>
        <taxon>Planctomycetia</taxon>
        <taxon>Pirellulales</taxon>
        <taxon>Lacipirellulaceae</taxon>
        <taxon>Posidoniimonas</taxon>
    </lineage>
</organism>
<dbReference type="RefSeq" id="WP_146561728.1">
    <property type="nucleotide sequence ID" value="NZ_SIHJ01000001.1"/>
</dbReference>
<feature type="transmembrane region" description="Helical" evidence="2">
    <location>
        <begin position="438"/>
        <end position="459"/>
    </location>
</feature>
<dbReference type="Proteomes" id="UP000316714">
    <property type="component" value="Unassembled WGS sequence"/>
</dbReference>
<gene>
    <name evidence="3" type="ORF">KOR34_03960</name>
</gene>
<keyword evidence="2" id="KW-0812">Transmembrane</keyword>
<feature type="transmembrane region" description="Helical" evidence="2">
    <location>
        <begin position="466"/>
        <end position="488"/>
    </location>
</feature>
<reference evidence="3 4" key="1">
    <citation type="submission" date="2019-02" db="EMBL/GenBank/DDBJ databases">
        <title>Deep-cultivation of Planctomycetes and their phenomic and genomic characterization uncovers novel biology.</title>
        <authorList>
            <person name="Wiegand S."/>
            <person name="Jogler M."/>
            <person name="Boedeker C."/>
            <person name="Pinto D."/>
            <person name="Vollmers J."/>
            <person name="Rivas-Marin E."/>
            <person name="Kohn T."/>
            <person name="Peeters S.H."/>
            <person name="Heuer A."/>
            <person name="Rast P."/>
            <person name="Oberbeckmann S."/>
            <person name="Bunk B."/>
            <person name="Jeske O."/>
            <person name="Meyerdierks A."/>
            <person name="Storesund J.E."/>
            <person name="Kallscheuer N."/>
            <person name="Luecker S."/>
            <person name="Lage O.M."/>
            <person name="Pohl T."/>
            <person name="Merkel B.J."/>
            <person name="Hornburger P."/>
            <person name="Mueller R.-W."/>
            <person name="Bruemmer F."/>
            <person name="Labrenz M."/>
            <person name="Spormann A.M."/>
            <person name="Op Den Camp H."/>
            <person name="Overmann J."/>
            <person name="Amann R."/>
            <person name="Jetten M.S.M."/>
            <person name="Mascher T."/>
            <person name="Medema M.H."/>
            <person name="Devos D.P."/>
            <person name="Kaster A.-K."/>
            <person name="Ovreas L."/>
            <person name="Rohde M."/>
            <person name="Galperin M.Y."/>
            <person name="Jogler C."/>
        </authorList>
    </citation>
    <scope>NUCLEOTIDE SEQUENCE [LARGE SCALE GENOMIC DNA]</scope>
    <source>
        <strain evidence="3 4">KOR34</strain>
    </source>
</reference>